<proteinExistence type="predicted"/>
<dbReference type="EMBL" id="MARB01000011">
    <property type="protein sequence ID" value="ODJ87574.1"/>
    <property type="molecule type" value="Genomic_DNA"/>
</dbReference>
<sequence>MVVAVVTVGVMEPTIDDVVGVVAVWNSLMSTARSVDVSVFMFDRLALVWIFFIDFKAMFIIVVAMFVVHVTIMQVVGVVAMFNLGVTAVFTVLMIVVFMCFTFFDSHDPLLLLFTIQYEYSSLKQFLRNFPCNSCHQLQ</sequence>
<keyword evidence="1" id="KW-0812">Transmembrane</keyword>
<evidence type="ECO:0000313" key="3">
    <source>
        <dbReference type="Proteomes" id="UP000094769"/>
    </source>
</evidence>
<keyword evidence="1" id="KW-0472">Membrane</keyword>
<protein>
    <submittedName>
        <fullName evidence="2">Uncharacterized protein</fullName>
    </submittedName>
</protein>
<accession>A0A7Z0VLZ3</accession>
<evidence type="ECO:0000313" key="2">
    <source>
        <dbReference type="EMBL" id="ODJ87574.1"/>
    </source>
</evidence>
<name>A0A7Z0VLZ3_9GAMM</name>
<organism evidence="2 3">
    <name type="scientific">Candidatus Thiodiazotropha endolucinida</name>
    <dbReference type="NCBI Taxonomy" id="1655433"/>
    <lineage>
        <taxon>Bacteria</taxon>
        <taxon>Pseudomonadati</taxon>
        <taxon>Pseudomonadota</taxon>
        <taxon>Gammaproteobacteria</taxon>
        <taxon>Chromatiales</taxon>
        <taxon>Sedimenticolaceae</taxon>
        <taxon>Candidatus Thiodiazotropha</taxon>
    </lineage>
</organism>
<feature type="transmembrane region" description="Helical" evidence="1">
    <location>
        <begin position="75"/>
        <end position="104"/>
    </location>
</feature>
<keyword evidence="1" id="KW-1133">Transmembrane helix</keyword>
<gene>
    <name evidence="2" type="ORF">CODIS_22860</name>
</gene>
<feature type="transmembrane region" description="Helical" evidence="1">
    <location>
        <begin position="46"/>
        <end position="68"/>
    </location>
</feature>
<keyword evidence="3" id="KW-1185">Reference proteome</keyword>
<reference evidence="2 3" key="1">
    <citation type="submission" date="2016-06" db="EMBL/GenBank/DDBJ databases">
        <title>Genome sequence of endosymbiont of Candidatus Endolucinida thiodiazotropha.</title>
        <authorList>
            <person name="Poehlein A."/>
            <person name="Koenig S."/>
            <person name="Heiden S.E."/>
            <person name="Thuermer A."/>
            <person name="Voget S."/>
            <person name="Daniel R."/>
            <person name="Markert S."/>
            <person name="Gros O."/>
            <person name="Schweder T."/>
        </authorList>
    </citation>
    <scope>NUCLEOTIDE SEQUENCE [LARGE SCALE GENOMIC DNA]</scope>
    <source>
        <strain evidence="2 3">COS</strain>
    </source>
</reference>
<dbReference type="Proteomes" id="UP000094769">
    <property type="component" value="Unassembled WGS sequence"/>
</dbReference>
<comment type="caution">
    <text evidence="2">The sequence shown here is derived from an EMBL/GenBank/DDBJ whole genome shotgun (WGS) entry which is preliminary data.</text>
</comment>
<evidence type="ECO:0000256" key="1">
    <source>
        <dbReference type="SAM" id="Phobius"/>
    </source>
</evidence>
<dbReference type="AlphaFoldDB" id="A0A7Z0VLZ3"/>